<dbReference type="PANTHER" id="PTHR12203">
    <property type="entry name" value="KDEL LYS-ASP-GLU-LEU CONTAINING - RELATED"/>
    <property type="match status" value="1"/>
</dbReference>
<comment type="caution">
    <text evidence="3">The sequence shown here is derived from an EMBL/GenBank/DDBJ whole genome shotgun (WGS) entry which is preliminary data.</text>
</comment>
<protein>
    <recommendedName>
        <fullName evidence="2">Glycosyl transferase CAP10 domain-containing protein</fullName>
    </recommendedName>
</protein>
<feature type="transmembrane region" description="Helical" evidence="1">
    <location>
        <begin position="154"/>
        <end position="175"/>
    </location>
</feature>
<accession>A0A366QQW7</accession>
<dbReference type="AlphaFoldDB" id="A0A366QQW7"/>
<evidence type="ECO:0000259" key="2">
    <source>
        <dbReference type="SMART" id="SM00672"/>
    </source>
</evidence>
<dbReference type="RefSeq" id="XP_031011034.1">
    <property type="nucleotide sequence ID" value="XM_031164866.1"/>
</dbReference>
<evidence type="ECO:0000256" key="1">
    <source>
        <dbReference type="SAM" id="Phobius"/>
    </source>
</evidence>
<evidence type="ECO:0000313" key="4">
    <source>
        <dbReference type="Proteomes" id="UP000253153"/>
    </source>
</evidence>
<dbReference type="SMART" id="SM00672">
    <property type="entry name" value="CAP10"/>
    <property type="match status" value="1"/>
</dbReference>
<dbReference type="Pfam" id="PF05686">
    <property type="entry name" value="Glyco_transf_90"/>
    <property type="match status" value="1"/>
</dbReference>
<name>A0A366QQW7_9HYPO</name>
<organism evidence="3 4">
    <name type="scientific">Fusarium coffeatum</name>
    <dbReference type="NCBI Taxonomy" id="231269"/>
    <lineage>
        <taxon>Eukaryota</taxon>
        <taxon>Fungi</taxon>
        <taxon>Dikarya</taxon>
        <taxon>Ascomycota</taxon>
        <taxon>Pezizomycotina</taxon>
        <taxon>Sordariomycetes</taxon>
        <taxon>Hypocreomycetidae</taxon>
        <taxon>Hypocreales</taxon>
        <taxon>Nectriaceae</taxon>
        <taxon>Fusarium</taxon>
        <taxon>Fusarium incarnatum-equiseti species complex</taxon>
    </lineage>
</organism>
<feature type="domain" description="Glycosyl transferase CAP10" evidence="2">
    <location>
        <begin position="532"/>
        <end position="819"/>
    </location>
</feature>
<dbReference type="InterPro" id="IPR006598">
    <property type="entry name" value="CAP10"/>
</dbReference>
<dbReference type="EMBL" id="QKXC01000320">
    <property type="protein sequence ID" value="RBR07237.1"/>
    <property type="molecule type" value="Genomic_DNA"/>
</dbReference>
<sequence length="826" mass="93115">MTPFKHVDPLVGSAAGALFFTTLSQYFAPRRLELCSEIVCWAILPFVFKYSPSSSSRAEPSLGLLKEAKKPHQSFISQWLVALGVTAAAFYRAESNAIGLYPLLTPLLLAVHTYLVSSTSYFDPKSPSSFINTTLGSALAAIPAVLSLSNGDLFGFGSLISLILVVSLLVIYSLLTPGFKLRISSIDIEACIEDFSFRIVGLLFIAIAAQILILGPPTSDITTVLMSGSFKAASWFFIIQAANQTSWSMAPTVGTFALASARNPFSQSSKLQAISHILVSALTLFQATQLLPKQAKGRAALWLFLSTSILPFIYNEYMIHQAQSAALEAFSDNHPHPVEVLSLQATQNFESLLRNQSKTYEAAVNEYKRRYAIDPPPGFDGWFRFAQAHQSPIIDDFDIIHNSISPFLKIGGQDVLDRMVRLHTTPGNEVWMCDFHGKAAKTICRHPNRRYDRHYSLLFDRLLGNLLGELPNVKFLINHFDEPRVMLQSRNADEEFGLTDMSRQSTWETLTRSCPVSQPVVRDPQSEIRTYGLPFVKNQMSESDLCRHHEYKDLQGNFVSPKTFHLIEGMVPVLSTGAFSTMGDIIFPSPAYIEDEFQYDETRDLAWAEKKNNVYWRGSTTGGYAQDGRWRDYQRQRFVTLAQNLGQQHHSYLQRQDDSISAVKSSFLNGRLFDVGFTRIFQCDRKFCRDQSTYFDVKSWADKDTALGSKLAFDLDGNGISGRYYKLLSSKSLPLKQTILREWHDERLMPWVHYIPLSQSLEELPELVTFLTSTERGQRLAEGIANQGREWMGKAVREVDMAVYAYRLLLELARLQDPERKATQSE</sequence>
<feature type="transmembrane region" description="Helical" evidence="1">
    <location>
        <begin position="99"/>
        <end position="117"/>
    </location>
</feature>
<gene>
    <name evidence="3" type="ORF">FIESC28_10736</name>
</gene>
<keyword evidence="1" id="KW-0472">Membrane</keyword>
<keyword evidence="4" id="KW-1185">Reference proteome</keyword>
<keyword evidence="1" id="KW-1133">Transmembrane helix</keyword>
<evidence type="ECO:0000313" key="3">
    <source>
        <dbReference type="EMBL" id="RBR07237.1"/>
    </source>
</evidence>
<dbReference type="GeneID" id="42000162"/>
<dbReference type="OrthoDB" id="202415at2759"/>
<reference evidence="3 4" key="1">
    <citation type="submission" date="2018-06" db="EMBL/GenBank/DDBJ databases">
        <title>Fusarium incarnatum-equiseti species complex species 28.</title>
        <authorList>
            <person name="Gardiner D.M."/>
        </authorList>
    </citation>
    <scope>NUCLEOTIDE SEQUENCE [LARGE SCALE GENOMIC DNA]</scope>
    <source>
        <strain evidence="3 4">FIESC_28</strain>
    </source>
</reference>
<dbReference type="Proteomes" id="UP000253153">
    <property type="component" value="Unassembled WGS sequence"/>
</dbReference>
<feature type="transmembrane region" description="Helical" evidence="1">
    <location>
        <begin position="195"/>
        <end position="215"/>
    </location>
</feature>
<proteinExistence type="predicted"/>
<keyword evidence="1" id="KW-0812">Transmembrane</keyword>
<dbReference type="PANTHER" id="PTHR12203:SF61">
    <property type="entry name" value="CAPSULE PROTEIN"/>
    <property type="match status" value="1"/>
</dbReference>
<dbReference type="InterPro" id="IPR051091">
    <property type="entry name" value="O-Glucosyltr/Glycosyltrsf_90"/>
</dbReference>